<sequence length="59" mass="6311">MEQDFDFDLQVQDSNNAGTIAPNFATTWICGAILTSAMNNCTGACPSANTRCTTFDVLC</sequence>
<dbReference type="AlphaFoldDB" id="A0A511NA26"/>
<dbReference type="EMBL" id="BJXB01000033">
    <property type="protein sequence ID" value="GEM49377.1"/>
    <property type="molecule type" value="Genomic_DNA"/>
</dbReference>
<protein>
    <recommendedName>
        <fullName evidence="4">Lantibiotic</fullName>
    </recommendedName>
</protein>
<evidence type="ECO:0008006" key="4">
    <source>
        <dbReference type="Google" id="ProtNLM"/>
    </source>
</evidence>
<proteinExistence type="predicted"/>
<reference evidence="1 3" key="1">
    <citation type="submission" date="2019-07" db="EMBL/GenBank/DDBJ databases">
        <title>Whole genome shotgun sequence of Deinococcus cellulosilyticus NBRC 106333.</title>
        <authorList>
            <person name="Hosoyama A."/>
            <person name="Uohara A."/>
            <person name="Ohji S."/>
            <person name="Ichikawa N."/>
        </authorList>
    </citation>
    <scope>NUCLEOTIDE SEQUENCE [LARGE SCALE GENOMIC DNA]</scope>
    <source>
        <strain evidence="1 3">NBRC 106333</strain>
    </source>
</reference>
<evidence type="ECO:0000313" key="2">
    <source>
        <dbReference type="EMBL" id="GEM49377.1"/>
    </source>
</evidence>
<comment type="caution">
    <text evidence="1">The sequence shown here is derived from an EMBL/GenBank/DDBJ whole genome shotgun (WGS) entry which is preliminary data.</text>
</comment>
<organism evidence="1 3">
    <name type="scientific">Deinococcus cellulosilyticus (strain DSM 18568 / NBRC 106333 / KACC 11606 / 5516J-15)</name>
    <dbReference type="NCBI Taxonomy" id="1223518"/>
    <lineage>
        <taxon>Bacteria</taxon>
        <taxon>Thermotogati</taxon>
        <taxon>Deinococcota</taxon>
        <taxon>Deinococci</taxon>
        <taxon>Deinococcales</taxon>
        <taxon>Deinococcaceae</taxon>
        <taxon>Deinococcus</taxon>
    </lineage>
</organism>
<accession>A0A511NA26</accession>
<gene>
    <name evidence="1" type="ORF">DC3_50110</name>
    <name evidence="2" type="ORF">DC3_50120</name>
</gene>
<dbReference type="Proteomes" id="UP000321306">
    <property type="component" value="Unassembled WGS sequence"/>
</dbReference>
<dbReference type="RefSeq" id="WP_146889821.1">
    <property type="nucleotide sequence ID" value="NZ_BJXB01000033.1"/>
</dbReference>
<evidence type="ECO:0000313" key="3">
    <source>
        <dbReference type="Proteomes" id="UP000321306"/>
    </source>
</evidence>
<name>A0A511NA26_DEIC1</name>
<keyword evidence="3" id="KW-1185">Reference proteome</keyword>
<dbReference type="EMBL" id="BJXB01000033">
    <property type="protein sequence ID" value="GEM49376.1"/>
    <property type="molecule type" value="Genomic_DNA"/>
</dbReference>
<evidence type="ECO:0000313" key="1">
    <source>
        <dbReference type="EMBL" id="GEM49376.1"/>
    </source>
</evidence>